<dbReference type="EMBL" id="JAJNNZ010000003">
    <property type="protein sequence ID" value="MCJ2376153.1"/>
    <property type="molecule type" value="Genomic_DNA"/>
</dbReference>
<comment type="caution">
    <text evidence="1">The sequence shown here is derived from an EMBL/GenBank/DDBJ whole genome shotgun (WGS) entry which is preliminary data.</text>
</comment>
<proteinExistence type="predicted"/>
<sequence>MIETHRNYQLMDKQHSHVHVKLNPVGVLDVSILDSDTHYLSDLDKVSFVPVGQVTAVSGCTDDSTWQLKFDKYDAIELNHLIANANEEFEILMKDL</sequence>
<dbReference type="AlphaFoldDB" id="A0A9X2AY07"/>
<keyword evidence="2" id="KW-1185">Reference proteome</keyword>
<accession>A0A9X2AY07</accession>
<dbReference type="RefSeq" id="WP_244355561.1">
    <property type="nucleotide sequence ID" value="NZ_JAJNNZ010000003.1"/>
</dbReference>
<evidence type="ECO:0000313" key="2">
    <source>
        <dbReference type="Proteomes" id="UP001139488"/>
    </source>
</evidence>
<gene>
    <name evidence="1" type="ORF">LNL84_04825</name>
</gene>
<reference evidence="1" key="1">
    <citation type="submission" date="2021-11" db="EMBL/GenBank/DDBJ databases">
        <title>Vibrio ZSDE26 sp. nov. and Vibrio ZSDZ34 sp. nov., isolated from coastal seawater in Qingdao.</title>
        <authorList>
            <person name="Zhang P."/>
        </authorList>
    </citation>
    <scope>NUCLEOTIDE SEQUENCE</scope>
    <source>
        <strain evidence="1">ZSDZ34</strain>
    </source>
</reference>
<protein>
    <submittedName>
        <fullName evidence="1">Uncharacterized protein</fullName>
    </submittedName>
</protein>
<evidence type="ECO:0000313" key="1">
    <source>
        <dbReference type="EMBL" id="MCJ2376153.1"/>
    </source>
</evidence>
<name>A0A9X2AY07_9VIBR</name>
<dbReference type="Proteomes" id="UP001139488">
    <property type="component" value="Unassembled WGS sequence"/>
</dbReference>
<organism evidence="1 2">
    <name type="scientific">Vibrio gelatinilyticus</name>
    <dbReference type="NCBI Taxonomy" id="2893468"/>
    <lineage>
        <taxon>Bacteria</taxon>
        <taxon>Pseudomonadati</taxon>
        <taxon>Pseudomonadota</taxon>
        <taxon>Gammaproteobacteria</taxon>
        <taxon>Vibrionales</taxon>
        <taxon>Vibrionaceae</taxon>
        <taxon>Vibrio</taxon>
    </lineage>
</organism>